<feature type="domain" description="RCK C-terminal" evidence="7">
    <location>
        <begin position="137"/>
        <end position="218"/>
    </location>
</feature>
<keyword evidence="4" id="KW-0520">NAD</keyword>
<keyword evidence="2" id="KW-0633">Potassium transport</keyword>
<dbReference type="PANTHER" id="PTHR43833:SF5">
    <property type="entry name" value="TRK SYSTEM POTASSIUM UPTAKE PROTEIN TRKA"/>
    <property type="match status" value="1"/>
</dbReference>
<dbReference type="SUPFAM" id="SSF116726">
    <property type="entry name" value="TrkA C-terminal domain-like"/>
    <property type="match status" value="1"/>
</dbReference>
<evidence type="ECO:0000259" key="6">
    <source>
        <dbReference type="PROSITE" id="PS51201"/>
    </source>
</evidence>
<gene>
    <name evidence="8" type="ORF">UFOPK1440_01031</name>
    <name evidence="9" type="ORF">UFOPK1946_00644</name>
</gene>
<evidence type="ECO:0000313" key="9">
    <source>
        <dbReference type="EMBL" id="CAB4623085.1"/>
    </source>
</evidence>
<dbReference type="GO" id="GO:0015079">
    <property type="term" value="F:potassium ion transmembrane transporter activity"/>
    <property type="evidence" value="ECO:0007669"/>
    <property type="project" value="InterPro"/>
</dbReference>
<dbReference type="GO" id="GO:0005886">
    <property type="term" value="C:plasma membrane"/>
    <property type="evidence" value="ECO:0007669"/>
    <property type="project" value="InterPro"/>
</dbReference>
<dbReference type="AlphaFoldDB" id="A0A6J6CDJ1"/>
<evidence type="ECO:0000259" key="7">
    <source>
        <dbReference type="PROSITE" id="PS51202"/>
    </source>
</evidence>
<dbReference type="EMBL" id="CAEZSP010000068">
    <property type="protein sequence ID" value="CAB4549432.1"/>
    <property type="molecule type" value="Genomic_DNA"/>
</dbReference>
<organism evidence="8">
    <name type="scientific">freshwater metagenome</name>
    <dbReference type="NCBI Taxonomy" id="449393"/>
    <lineage>
        <taxon>unclassified sequences</taxon>
        <taxon>metagenomes</taxon>
        <taxon>ecological metagenomes</taxon>
    </lineage>
</organism>
<sequence length="220" mass="23460">MRIAIAGAGNVGRAIARELLDNGHQVLLIDRDPKALKLESVPDAEWLMADACEITSLDKASLSDCQVLVAATGDDKVNLVASLLGKTEYGVPRVVARVNHPKNEWLFDESWGVDVAVSTPRIIAALVEEAVSVGDVVRLFSFRKGQANLVELTLPESSTCIGKTVNEVELPTDASLAAIVRDGRVLTPTATDVFVAGDELLFVASVVAEGLIKDCFIAHD</sequence>
<dbReference type="PROSITE" id="PS51201">
    <property type="entry name" value="RCK_N"/>
    <property type="match status" value="1"/>
</dbReference>
<evidence type="ECO:0000256" key="5">
    <source>
        <dbReference type="ARBA" id="ARBA00023065"/>
    </source>
</evidence>
<dbReference type="InterPro" id="IPR050721">
    <property type="entry name" value="Trk_Ktr_HKT_K-transport"/>
</dbReference>
<dbReference type="Pfam" id="PF02254">
    <property type="entry name" value="TrkA_N"/>
    <property type="match status" value="1"/>
</dbReference>
<proteinExistence type="predicted"/>
<evidence type="ECO:0000256" key="2">
    <source>
        <dbReference type="ARBA" id="ARBA00022538"/>
    </source>
</evidence>
<dbReference type="InterPro" id="IPR006037">
    <property type="entry name" value="RCK_C"/>
</dbReference>
<dbReference type="Gene3D" id="3.30.70.1450">
    <property type="entry name" value="Regulator of K+ conductance, C-terminal domain"/>
    <property type="match status" value="1"/>
</dbReference>
<dbReference type="Pfam" id="PF02080">
    <property type="entry name" value="TrkA_C"/>
    <property type="match status" value="1"/>
</dbReference>
<dbReference type="PROSITE" id="PS51202">
    <property type="entry name" value="RCK_C"/>
    <property type="match status" value="1"/>
</dbReference>
<evidence type="ECO:0000313" key="8">
    <source>
        <dbReference type="EMBL" id="CAB4549432.1"/>
    </source>
</evidence>
<dbReference type="PANTHER" id="PTHR43833">
    <property type="entry name" value="POTASSIUM CHANNEL PROTEIN 2-RELATED-RELATED"/>
    <property type="match status" value="1"/>
</dbReference>
<dbReference type="InterPro" id="IPR036721">
    <property type="entry name" value="RCK_C_sf"/>
</dbReference>
<feature type="domain" description="RCK N-terminal" evidence="6">
    <location>
        <begin position="1"/>
        <end position="117"/>
    </location>
</feature>
<keyword evidence="1" id="KW-0813">Transport</keyword>
<evidence type="ECO:0000256" key="3">
    <source>
        <dbReference type="ARBA" id="ARBA00022958"/>
    </source>
</evidence>
<dbReference type="InterPro" id="IPR006036">
    <property type="entry name" value="K_uptake_TrkA"/>
</dbReference>
<dbReference type="Gene3D" id="3.40.50.720">
    <property type="entry name" value="NAD(P)-binding Rossmann-like Domain"/>
    <property type="match status" value="1"/>
</dbReference>
<dbReference type="PRINTS" id="PR00335">
    <property type="entry name" value="KUPTAKETRKA"/>
</dbReference>
<evidence type="ECO:0000256" key="4">
    <source>
        <dbReference type="ARBA" id="ARBA00023027"/>
    </source>
</evidence>
<evidence type="ECO:0000256" key="1">
    <source>
        <dbReference type="ARBA" id="ARBA00022448"/>
    </source>
</evidence>
<dbReference type="SUPFAM" id="SSF51735">
    <property type="entry name" value="NAD(P)-binding Rossmann-fold domains"/>
    <property type="match status" value="1"/>
</dbReference>
<dbReference type="InterPro" id="IPR003148">
    <property type="entry name" value="RCK_N"/>
</dbReference>
<keyword evidence="3" id="KW-0630">Potassium</keyword>
<accession>A0A6J6CDJ1</accession>
<dbReference type="InterPro" id="IPR036291">
    <property type="entry name" value="NAD(P)-bd_dom_sf"/>
</dbReference>
<dbReference type="EMBL" id="CAEZVG010000027">
    <property type="protein sequence ID" value="CAB4623085.1"/>
    <property type="molecule type" value="Genomic_DNA"/>
</dbReference>
<reference evidence="8" key="1">
    <citation type="submission" date="2020-05" db="EMBL/GenBank/DDBJ databases">
        <authorList>
            <person name="Chiriac C."/>
            <person name="Salcher M."/>
            <person name="Ghai R."/>
            <person name="Kavagutti S V."/>
        </authorList>
    </citation>
    <scope>NUCLEOTIDE SEQUENCE</scope>
</reference>
<protein>
    <submittedName>
        <fullName evidence="8">Unannotated protein</fullName>
    </submittedName>
</protein>
<name>A0A6J6CDJ1_9ZZZZ</name>
<keyword evidence="5" id="KW-0406">Ion transport</keyword>